<dbReference type="RefSeq" id="WP_146373925.1">
    <property type="nucleotide sequence ID" value="NZ_SJPP01000003.1"/>
</dbReference>
<reference evidence="1 2" key="1">
    <citation type="submission" date="2019-02" db="EMBL/GenBank/DDBJ databases">
        <title>Deep-cultivation of Planctomycetes and their phenomic and genomic characterization uncovers novel biology.</title>
        <authorList>
            <person name="Wiegand S."/>
            <person name="Jogler M."/>
            <person name="Boedeker C."/>
            <person name="Pinto D."/>
            <person name="Vollmers J."/>
            <person name="Rivas-Marin E."/>
            <person name="Kohn T."/>
            <person name="Peeters S.H."/>
            <person name="Heuer A."/>
            <person name="Rast P."/>
            <person name="Oberbeckmann S."/>
            <person name="Bunk B."/>
            <person name="Jeske O."/>
            <person name="Meyerdierks A."/>
            <person name="Storesund J.E."/>
            <person name="Kallscheuer N."/>
            <person name="Luecker S."/>
            <person name="Lage O.M."/>
            <person name="Pohl T."/>
            <person name="Merkel B.J."/>
            <person name="Hornburger P."/>
            <person name="Mueller R.-W."/>
            <person name="Bruemmer F."/>
            <person name="Labrenz M."/>
            <person name="Spormann A.M."/>
            <person name="Op Den Camp H."/>
            <person name="Overmann J."/>
            <person name="Amann R."/>
            <person name="Jetten M.S.M."/>
            <person name="Mascher T."/>
            <person name="Medema M.H."/>
            <person name="Devos D.P."/>
            <person name="Kaster A.-K."/>
            <person name="Ovreas L."/>
            <person name="Rohde M."/>
            <person name="Galperin M.Y."/>
            <person name="Jogler C."/>
        </authorList>
    </citation>
    <scope>NUCLEOTIDE SEQUENCE [LARGE SCALE GENOMIC DNA]</scope>
    <source>
        <strain evidence="1 2">CA54</strain>
    </source>
</reference>
<gene>
    <name evidence="1" type="ORF">CA54_55150</name>
</gene>
<proteinExistence type="predicted"/>
<evidence type="ECO:0000313" key="2">
    <source>
        <dbReference type="Proteomes" id="UP000320735"/>
    </source>
</evidence>
<dbReference type="AlphaFoldDB" id="A0A5C6B592"/>
<keyword evidence="2" id="KW-1185">Reference proteome</keyword>
<dbReference type="Proteomes" id="UP000320735">
    <property type="component" value="Unassembled WGS sequence"/>
</dbReference>
<dbReference type="OrthoDB" id="207889at2"/>
<sequence>MQRRLWKLIPLTIVALLFSASLHNLLSAEETTETVAPPPEQPFAIVAVASIERMLHALDFSFEAADRMAASEAIGGYMEKAGDLKGMDHLQGLGVMIFLTGITPDPVGFVPVENINDLLKTAEIGPFTSKKIDDENYELKQDGESIFLKRVGRYAFFSNKQTALDREFPDPGPMTASLAADYDVAAMLNLASLPDDKREIFATLLKASADTNLQRRDNEPESAHRVRKALGENNARLLERILRQSQDLTVGWRMLPQQRKAALEIRVRARPGSELATIYEELQTGRSQFTNFLKGDAPLTFASTWKLDKPGQEAFGEIVQVLEDSIPATGEVDAADDPVAQLFRAARGTVATGQLDFAMRFLGEPGGPFVLAGGLKVKDGRAMREGLSELCLYWLETGAFSDVEIDADEHNGIQFHRMDIREGGGESERVYGGPPSMYLGVDDTTLWMAIGGDTALPRLFEQIDALAEPVDQPLPAVPLQFVVNIADWTSLRNEDDGGENNRGRRFFERVNEAFTQDNAALRIDIKSIQDGARLRLEFEEGFIRFFGMSLARRLMRD</sequence>
<organism evidence="1 2">
    <name type="scientific">Symmachiella macrocystis</name>
    <dbReference type="NCBI Taxonomy" id="2527985"/>
    <lineage>
        <taxon>Bacteria</taxon>
        <taxon>Pseudomonadati</taxon>
        <taxon>Planctomycetota</taxon>
        <taxon>Planctomycetia</taxon>
        <taxon>Planctomycetales</taxon>
        <taxon>Planctomycetaceae</taxon>
        <taxon>Symmachiella</taxon>
    </lineage>
</organism>
<protein>
    <submittedName>
        <fullName evidence="1">Uncharacterized protein</fullName>
    </submittedName>
</protein>
<accession>A0A5C6B592</accession>
<name>A0A5C6B592_9PLAN</name>
<comment type="caution">
    <text evidence="1">The sequence shown here is derived from an EMBL/GenBank/DDBJ whole genome shotgun (WGS) entry which is preliminary data.</text>
</comment>
<dbReference type="EMBL" id="SJPP01000003">
    <property type="protein sequence ID" value="TWU07110.1"/>
    <property type="molecule type" value="Genomic_DNA"/>
</dbReference>
<evidence type="ECO:0000313" key="1">
    <source>
        <dbReference type="EMBL" id="TWU07110.1"/>
    </source>
</evidence>